<organism evidence="2 3">
    <name type="scientific">Streptomyces regalis</name>
    <dbReference type="NCBI Taxonomy" id="68262"/>
    <lineage>
        <taxon>Bacteria</taxon>
        <taxon>Bacillati</taxon>
        <taxon>Actinomycetota</taxon>
        <taxon>Actinomycetes</taxon>
        <taxon>Kitasatosporales</taxon>
        <taxon>Streptomycetaceae</taxon>
        <taxon>Streptomyces</taxon>
    </lineage>
</organism>
<dbReference type="EMBL" id="LLZG01000265">
    <property type="protein sequence ID" value="KUL31331.1"/>
    <property type="molecule type" value="Genomic_DNA"/>
</dbReference>
<dbReference type="Proteomes" id="UP000053923">
    <property type="component" value="Unassembled WGS sequence"/>
</dbReference>
<dbReference type="AlphaFoldDB" id="A0A117MR59"/>
<reference evidence="3" key="1">
    <citation type="submission" date="2015-10" db="EMBL/GenBank/DDBJ databases">
        <authorList>
            <person name="Ju K.-S."/>
            <person name="Doroghazi J.R."/>
            <person name="Metcalf W.W."/>
        </authorList>
    </citation>
    <scope>NUCLEOTIDE SEQUENCE [LARGE SCALE GENOMIC DNA]</scope>
    <source>
        <strain evidence="3">NRRL 3151</strain>
    </source>
</reference>
<evidence type="ECO:0000256" key="1">
    <source>
        <dbReference type="SAM" id="MobiDB-lite"/>
    </source>
</evidence>
<gene>
    <name evidence="2" type="ORF">ADL12_25285</name>
</gene>
<comment type="caution">
    <text evidence="2">The sequence shown here is derived from an EMBL/GenBank/DDBJ whole genome shotgun (WGS) entry which is preliminary data.</text>
</comment>
<protein>
    <submittedName>
        <fullName evidence="2">Uncharacterized protein</fullName>
    </submittedName>
</protein>
<sequence>MTSGDAIQRMAEALADIPEADRAEALRGLGAKEREQAPRPARRTPLPAPRRDPGIVSAVEWV</sequence>
<evidence type="ECO:0000313" key="2">
    <source>
        <dbReference type="EMBL" id="KUL31331.1"/>
    </source>
</evidence>
<keyword evidence="3" id="KW-1185">Reference proteome</keyword>
<accession>A0A117MR59</accession>
<name>A0A117MR59_9ACTN</name>
<proteinExistence type="predicted"/>
<feature type="compositionally biased region" description="Basic and acidic residues" evidence="1">
    <location>
        <begin position="19"/>
        <end position="37"/>
    </location>
</feature>
<evidence type="ECO:0000313" key="3">
    <source>
        <dbReference type="Proteomes" id="UP000053923"/>
    </source>
</evidence>
<feature type="region of interest" description="Disordered" evidence="1">
    <location>
        <begin position="18"/>
        <end position="62"/>
    </location>
</feature>